<gene>
    <name evidence="1" type="ORF">QUF54_08605</name>
</gene>
<evidence type="ECO:0000313" key="1">
    <source>
        <dbReference type="EMBL" id="MDM8563398.1"/>
    </source>
</evidence>
<sequence>FIYVASTKHEKSSLTGIMGNSKKKTKKTTTFTIEWPKEELPAFGTKLYHHKKRWLCITEKAQFAQGQQDAERLKATLCTTN</sequence>
<dbReference type="EMBL" id="JAUCGM010000615">
    <property type="protein sequence ID" value="MDM8563398.1"/>
    <property type="molecule type" value="Genomic_DNA"/>
</dbReference>
<protein>
    <submittedName>
        <fullName evidence="1">Uncharacterized protein</fullName>
    </submittedName>
</protein>
<reference evidence="1" key="1">
    <citation type="submission" date="2023-06" db="EMBL/GenBank/DDBJ databases">
        <title>Uncultivated large filamentous bacteria from sulfidic sediments reveal new species and different genomic features in energy metabolism and defense.</title>
        <authorList>
            <person name="Fonseca A."/>
        </authorList>
    </citation>
    <scope>NUCLEOTIDE SEQUENCE</scope>
    <source>
        <strain evidence="1">HSG4</strain>
    </source>
</reference>
<evidence type="ECO:0000313" key="2">
    <source>
        <dbReference type="Proteomes" id="UP001171945"/>
    </source>
</evidence>
<feature type="non-terminal residue" evidence="1">
    <location>
        <position position="1"/>
    </location>
</feature>
<comment type="caution">
    <text evidence="1">The sequence shown here is derived from an EMBL/GenBank/DDBJ whole genome shotgun (WGS) entry which is preliminary data.</text>
</comment>
<keyword evidence="2" id="KW-1185">Reference proteome</keyword>
<accession>A0ABT7VV05</accession>
<name>A0ABT7VV05_9GAMM</name>
<dbReference type="Proteomes" id="UP001171945">
    <property type="component" value="Unassembled WGS sequence"/>
</dbReference>
<proteinExistence type="predicted"/>
<organism evidence="1 2">
    <name type="scientific">Candidatus Marithioploca araucensis</name>
    <dbReference type="NCBI Taxonomy" id="70273"/>
    <lineage>
        <taxon>Bacteria</taxon>
        <taxon>Pseudomonadati</taxon>
        <taxon>Pseudomonadota</taxon>
        <taxon>Gammaproteobacteria</taxon>
        <taxon>Thiotrichales</taxon>
        <taxon>Thiotrichaceae</taxon>
        <taxon>Candidatus Marithioploca</taxon>
    </lineage>
</organism>